<evidence type="ECO:0000256" key="1">
    <source>
        <dbReference type="SAM" id="SignalP"/>
    </source>
</evidence>
<reference evidence="2 3" key="1">
    <citation type="submission" date="2018-11" db="EMBL/GenBank/DDBJ databases">
        <title>YIM 102482-1 draft genome.</title>
        <authorList>
            <person name="Li G."/>
            <person name="Jiang Y."/>
        </authorList>
    </citation>
    <scope>NUCLEOTIDE SEQUENCE [LARGE SCALE GENOMIC DNA]</scope>
    <source>
        <strain evidence="2 3">YIM 102482-1</strain>
    </source>
</reference>
<feature type="chain" id="PRO_5039224623" description="CueP family metal-binding protein" evidence="1">
    <location>
        <begin position="24"/>
        <end position="190"/>
    </location>
</feature>
<evidence type="ECO:0000313" key="3">
    <source>
        <dbReference type="Proteomes" id="UP000274391"/>
    </source>
</evidence>
<protein>
    <recommendedName>
        <fullName evidence="4">CueP family metal-binding protein</fullName>
    </recommendedName>
</protein>
<dbReference type="AlphaFoldDB" id="A0A3P3VVH6"/>
<accession>A0A3P3VVH6</accession>
<name>A0A3P3VVH6_9MICO</name>
<keyword evidence="3" id="KW-1185">Reference proteome</keyword>
<dbReference type="PROSITE" id="PS51257">
    <property type="entry name" value="PROKAR_LIPOPROTEIN"/>
    <property type="match status" value="1"/>
</dbReference>
<sequence>MKRPTILAAAAAVLALVLVGCSAPDTNPDPAGADLLAEHGLTDMSAVDIIDSLDRMPVSDRPADLIASVQPEALVLTDNVREVTMDMPDDVTYLSIAPYVEQTHECYYHSLTTCRGELSGQDIEVRIVDDTTSEVIVAESTTTFDNGFAGFWVPRSLQGTIEVTYGGRSGTTPFSTTGDAATCITTLQLT</sequence>
<feature type="signal peptide" evidence="1">
    <location>
        <begin position="1"/>
        <end position="23"/>
    </location>
</feature>
<keyword evidence="1" id="KW-0732">Signal</keyword>
<dbReference type="OrthoDB" id="73040at2"/>
<gene>
    <name evidence="2" type="ORF">EG850_12635</name>
</gene>
<dbReference type="Pfam" id="PF21172">
    <property type="entry name" value="CueP"/>
    <property type="match status" value="1"/>
</dbReference>
<dbReference type="NCBIfam" id="NF038094">
    <property type="entry name" value="CueP_fam"/>
    <property type="match status" value="1"/>
</dbReference>
<evidence type="ECO:0000313" key="2">
    <source>
        <dbReference type="EMBL" id="RRJ85626.1"/>
    </source>
</evidence>
<dbReference type="InterPro" id="IPR047808">
    <property type="entry name" value="CueP-like"/>
</dbReference>
<proteinExistence type="predicted"/>
<dbReference type="Proteomes" id="UP000274391">
    <property type="component" value="Unassembled WGS sequence"/>
</dbReference>
<evidence type="ECO:0008006" key="4">
    <source>
        <dbReference type="Google" id="ProtNLM"/>
    </source>
</evidence>
<dbReference type="Gene3D" id="2.60.40.3700">
    <property type="match status" value="1"/>
</dbReference>
<organism evidence="2 3">
    <name type="scientific">Gulosibacter macacae</name>
    <dbReference type="NCBI Taxonomy" id="2488791"/>
    <lineage>
        <taxon>Bacteria</taxon>
        <taxon>Bacillati</taxon>
        <taxon>Actinomycetota</taxon>
        <taxon>Actinomycetes</taxon>
        <taxon>Micrococcales</taxon>
        <taxon>Microbacteriaceae</taxon>
        <taxon>Gulosibacter</taxon>
    </lineage>
</organism>
<dbReference type="EMBL" id="RQVS01000024">
    <property type="protein sequence ID" value="RRJ85626.1"/>
    <property type="molecule type" value="Genomic_DNA"/>
</dbReference>
<comment type="caution">
    <text evidence="2">The sequence shown here is derived from an EMBL/GenBank/DDBJ whole genome shotgun (WGS) entry which is preliminary data.</text>
</comment>